<protein>
    <recommendedName>
        <fullName evidence="5">RAE1/2 domain-containing protein</fullName>
    </recommendedName>
</protein>
<dbReference type="InterPro" id="IPR001738">
    <property type="entry name" value="Rab_escort"/>
</dbReference>
<dbReference type="InterPro" id="IPR018203">
    <property type="entry name" value="GDP_dissociation_inhibitor"/>
</dbReference>
<dbReference type="GO" id="GO:0007264">
    <property type="term" value="P:small GTPase-mediated signal transduction"/>
    <property type="evidence" value="ECO:0007669"/>
    <property type="project" value="InterPro"/>
</dbReference>
<gene>
    <name evidence="6" type="ORF">LSTR_LSTR010618</name>
</gene>
<dbReference type="GO" id="GO:0016192">
    <property type="term" value="P:vesicle-mediated transport"/>
    <property type="evidence" value="ECO:0007669"/>
    <property type="project" value="TreeGrafter"/>
</dbReference>
<dbReference type="GO" id="GO:0005096">
    <property type="term" value="F:GTPase activator activity"/>
    <property type="evidence" value="ECO:0007669"/>
    <property type="project" value="UniProtKB-KW"/>
</dbReference>
<keyword evidence="2" id="KW-0343">GTPase activation</keyword>
<dbReference type="PRINTS" id="PR00893">
    <property type="entry name" value="RABESCORT"/>
</dbReference>
<dbReference type="EMBL" id="QKKF02004197">
    <property type="protein sequence ID" value="RZF47415.1"/>
    <property type="molecule type" value="Genomic_DNA"/>
</dbReference>
<dbReference type="Gene3D" id="3.30.519.10">
    <property type="entry name" value="Guanine Nucleotide Dissociation Inhibitor, domain 2"/>
    <property type="match status" value="1"/>
</dbReference>
<organism evidence="6 7">
    <name type="scientific">Laodelphax striatellus</name>
    <name type="common">Small brown planthopper</name>
    <name type="synonym">Delphax striatella</name>
    <dbReference type="NCBI Taxonomy" id="195883"/>
    <lineage>
        <taxon>Eukaryota</taxon>
        <taxon>Metazoa</taxon>
        <taxon>Ecdysozoa</taxon>
        <taxon>Arthropoda</taxon>
        <taxon>Hexapoda</taxon>
        <taxon>Insecta</taxon>
        <taxon>Pterygota</taxon>
        <taxon>Neoptera</taxon>
        <taxon>Paraneoptera</taxon>
        <taxon>Hemiptera</taxon>
        <taxon>Auchenorrhyncha</taxon>
        <taxon>Fulgoroidea</taxon>
        <taxon>Delphacidae</taxon>
        <taxon>Criomorphinae</taxon>
        <taxon>Laodelphax</taxon>
    </lineage>
</organism>
<evidence type="ECO:0000313" key="7">
    <source>
        <dbReference type="Proteomes" id="UP000291343"/>
    </source>
</evidence>
<evidence type="ECO:0000256" key="3">
    <source>
        <dbReference type="ARBA" id="ARBA00022490"/>
    </source>
</evidence>
<comment type="caution">
    <text evidence="6">The sequence shown here is derived from an EMBL/GenBank/DDBJ whole genome shotgun (WGS) entry which is preliminary data.</text>
</comment>
<dbReference type="PANTHER" id="PTHR11787:SF4">
    <property type="entry name" value="CHM, RAB ESCORT PROTEIN 1"/>
    <property type="match status" value="1"/>
</dbReference>
<dbReference type="STRING" id="195883.A0A482XMQ2"/>
<keyword evidence="3" id="KW-0963">Cytoplasm</keyword>
<name>A0A482XMQ2_LAOST</name>
<dbReference type="InterPro" id="IPR054420">
    <property type="entry name" value="RAE1_2_domI_C"/>
</dbReference>
<evidence type="ECO:0000313" key="6">
    <source>
        <dbReference type="EMBL" id="RZF47415.1"/>
    </source>
</evidence>
<proteinExistence type="predicted"/>
<dbReference type="GO" id="GO:0005968">
    <property type="term" value="C:Rab-protein geranylgeranyltransferase complex"/>
    <property type="evidence" value="ECO:0007669"/>
    <property type="project" value="InterPro"/>
</dbReference>
<dbReference type="GO" id="GO:0005829">
    <property type="term" value="C:cytosol"/>
    <property type="evidence" value="ECO:0007669"/>
    <property type="project" value="UniProtKB-SubCell"/>
</dbReference>
<dbReference type="AlphaFoldDB" id="A0A482XMQ2"/>
<evidence type="ECO:0000259" key="5">
    <source>
        <dbReference type="Pfam" id="PF22603"/>
    </source>
</evidence>
<evidence type="ECO:0000256" key="2">
    <source>
        <dbReference type="ARBA" id="ARBA00022468"/>
    </source>
</evidence>
<evidence type="ECO:0000256" key="4">
    <source>
        <dbReference type="SAM" id="MobiDB-lite"/>
    </source>
</evidence>
<keyword evidence="7" id="KW-1185">Reference proteome</keyword>
<comment type="subcellular location">
    <subcellularLocation>
        <location evidence="1">Cytoplasm</location>
        <location evidence="1">Cytosol</location>
    </subcellularLocation>
</comment>
<dbReference type="InParanoid" id="A0A482XMQ2"/>
<feature type="domain" description="RAE1/2" evidence="5">
    <location>
        <begin position="19"/>
        <end position="151"/>
    </location>
</feature>
<accession>A0A482XMQ2</accession>
<feature type="region of interest" description="Disordered" evidence="4">
    <location>
        <begin position="189"/>
        <end position="210"/>
    </location>
</feature>
<dbReference type="SMR" id="A0A482XMQ2"/>
<sequence length="210" mass="22960">MGISNAPKSFLKSAPTSGLSRGIFLIDRSILPAEKETLTLLQFPPCEGSPEPITVVEVGPSTNACPPGLFVVHMTCKQQKSAEEDLAVAVSKLFHSEYCDGTVDRIDTDTQATQTAKTLLWSLYFNCPETNSCDLSPDVPANVHLCCSGPDLDLDFEYAVKQAKEIFTKMYPDSEFLPRAPDPEEIVLEDDEAPGPAFKAESEDINEENK</sequence>
<evidence type="ECO:0000256" key="1">
    <source>
        <dbReference type="ARBA" id="ARBA00004514"/>
    </source>
</evidence>
<dbReference type="GO" id="GO:0006886">
    <property type="term" value="P:intracellular protein transport"/>
    <property type="evidence" value="ECO:0007669"/>
    <property type="project" value="InterPro"/>
</dbReference>
<reference evidence="6 7" key="1">
    <citation type="journal article" date="2017" name="Gigascience">
        <title>Genome sequence of the small brown planthopper, Laodelphax striatellus.</title>
        <authorList>
            <person name="Zhu J."/>
            <person name="Jiang F."/>
            <person name="Wang X."/>
            <person name="Yang P."/>
            <person name="Bao Y."/>
            <person name="Zhao W."/>
            <person name="Wang W."/>
            <person name="Lu H."/>
            <person name="Wang Q."/>
            <person name="Cui N."/>
            <person name="Li J."/>
            <person name="Chen X."/>
            <person name="Luo L."/>
            <person name="Yu J."/>
            <person name="Kang L."/>
            <person name="Cui F."/>
        </authorList>
    </citation>
    <scope>NUCLEOTIDE SEQUENCE [LARGE SCALE GENOMIC DNA]</scope>
    <source>
        <strain evidence="6">Lst14</strain>
    </source>
</reference>
<dbReference type="SUPFAM" id="SSF54373">
    <property type="entry name" value="FAD-linked reductases, C-terminal domain"/>
    <property type="match status" value="1"/>
</dbReference>
<dbReference type="Pfam" id="PF22603">
    <property type="entry name" value="RAE1_2_domI_C"/>
    <property type="match status" value="1"/>
</dbReference>
<dbReference type="Proteomes" id="UP000291343">
    <property type="component" value="Unassembled WGS sequence"/>
</dbReference>
<dbReference type="GO" id="GO:0005634">
    <property type="term" value="C:nucleus"/>
    <property type="evidence" value="ECO:0007669"/>
    <property type="project" value="TreeGrafter"/>
</dbReference>
<dbReference type="OrthoDB" id="1923006at2759"/>
<dbReference type="GO" id="GO:0005092">
    <property type="term" value="F:GDP-dissociation inhibitor activity"/>
    <property type="evidence" value="ECO:0007669"/>
    <property type="project" value="InterPro"/>
</dbReference>
<dbReference type="PANTHER" id="PTHR11787">
    <property type="entry name" value="RAB GDP-DISSOCIATION INHIBITOR"/>
    <property type="match status" value="1"/>
</dbReference>